<protein>
    <submittedName>
        <fullName evidence="3">Cell surface protein SprA</fullName>
    </submittedName>
</protein>
<organism evidence="3 4">
    <name type="scientific">Arcicella rigui</name>
    <dbReference type="NCBI Taxonomy" id="797020"/>
    <lineage>
        <taxon>Bacteria</taxon>
        <taxon>Pseudomonadati</taxon>
        <taxon>Bacteroidota</taxon>
        <taxon>Cytophagia</taxon>
        <taxon>Cytophagales</taxon>
        <taxon>Flectobacillaceae</taxon>
        <taxon>Arcicella</taxon>
    </lineage>
</organism>
<name>A0ABU5QAC2_9BACT</name>
<evidence type="ECO:0000313" key="4">
    <source>
        <dbReference type="Proteomes" id="UP001302949"/>
    </source>
</evidence>
<dbReference type="Proteomes" id="UP001302949">
    <property type="component" value="Unassembled WGS sequence"/>
</dbReference>
<dbReference type="RefSeq" id="WP_323296506.1">
    <property type="nucleotide sequence ID" value="NZ_JAYFUM010000009.1"/>
</dbReference>
<gene>
    <name evidence="3" type="primary">sprA</name>
    <name evidence="3" type="ORF">VB248_09370</name>
</gene>
<sequence length="2421" mass="273062">MQRKKFYLLSGGFILSVFASLAWVSPVRELAHHLAPNTSRKLFSAITDTTLKKSGKYPRLKLKDRRATRFSEKTPSSPFVVKDNKNFSTDFKLDSSGKISVYEKINNLNGNPDYRPAEQLSIKQYSTLQESRFMRDYWRKYAASQDGKDETKGRGLLPKLELPPAIDRIFGGTQVDFKPNGFVLLDIGYLGQFVDNPAIPVQQRYIGNLNFTEQANINFQGKIGDKLNINTNFDTKASFNFQNQLKLNWRTNEEDILQNVEVGNTSWQLNSQLIPGVQNLFGLKTLMRFGNLDVTTVIAQQRSKQDCITLKGGTQGKSFEIKSSAYDENRHFFLSNYFRDNYERSLKNLPIITSGITITRVEVYVTNRTQSTETLRNLAAFSDLGEGNPYNKISKNIQPINGNAQTPVDNKNNGLYDKLRADSEVRKADQATYRLQSEFGLTKGTDFDLLRGAKRLTDREFKFSPELGYISLITPLRNDEILAVSYEYTLNGQRHQVGELTEDYQDLADDKVLILKMLKSSTIRNNLEHPMWDLMMKNVYTLNAMQLSKQGFQLRVVYKDDQTGVDNPNLQEGRKLKDVPLIRVLGLDKLNQNGDAQVDGNFDFVEGVTVDSKNGKIIFPVLEPFGSTLQKQFDIDEAQLADKYVFEKLYSSTQTDAAQITSKDKFFIKGSYQSSGGGDVSIPIGVDAKSVQVSVGGVPLTAGTDYIVEAQSARVRILDNTGLANSGREIKICYEKPDIFNNQVRTLLGTHLDYTVGQNFHLGATIQHMKESTPNFLTRVQIGNEPVNNTIFGFDASIQRPSKFLTKLVDALPLISTKEMSGIDFQGEYAQLIPGVNKAVQDNAFIDDFEASRSIFSLSSQATSWKPGSTPLMFPDAATNTYASAYKRAKISAYIADFSLYGSGGYDINVSGVSAEESAKFAYERAVSVTSLFPNRQLANNITGLPLAVLDIAYFPGERGLYNYSTDLNDRGFLNNPTQNFGAITRAITSDTDFDNANIETLEFWMMNPLIEGDLGIVRATGDLAVDRVNSQRRNQTGGKLIFNIGDISEDFVPDGFSNFENGIPAGEKITSGTSLNVEQTIWGLAPHQQFVTNAFSSTSERSLQDVGLDGLPNRATADNENLNEQKFFSTYLDEVRKKVTDQTALLEFESDPSGDDFVHYLNEKYNNTSSVVLRYKNYMGLENNSPTTSASANTNSGYTESSNQQPDREDLNNDNTVNDNQAYYQYELDLKQEKMVVGQNYIVDKITENGVDWFLFRIPIKEYTSKVGNVNGFKSMRFIRTFLTGWEQPVVLRMTSFQLSGFQYRKYTGELTPRGLQDVPEPYDANFRITTVNIEENGPANKGNNTVPYAVPPGFVRDRDITTITNAQLNEQSLSLCVDGLRDGDSRAGFKNTLFDFINYKNLKMFVHMNSANNDVEDKVSAFIRIGTDLTDNYYEVETKGLKQTHYATSLTSEEVWRSENEIDIPFAVIKSVKLERDRLGKSLTSPYRKEVVGNNGHTYFVTVVGRPDQSAILTTMIGVRNPKSADEQAKSFCIWVDELRASGFDQTSGQAALGKLGLKLADFANVTMSGSFKNFGFGGVQSKISERARENTIEYGIAANINIDKLFPEKWGMKIPLYVSYDRRNVAPTYNPLDPDIYLDSTLATISNPIEREKYRKMVQDNTERKGINLTNVRKIKTKPNAVTHLWDIENISITYAFAETKRSSILIDEYRQTSHRGGLRYSYTNNPRYIEPFRRMKTEHPLLQWVKDFNIAPLPTSVTLRAEMDRSFVKTQLRNAQVSLSGSSGIPILTTDGVAPMFEKYWTFNRFYNLGWNLTKSVTLNYSATANAIIDEPYGELTTQKDRDSVNANLRRFGRVKNFDQQVNSVWRLPLNKSPLTDWMTAEYSHRFGYTYAANSYNIVDSLGTPFGNIIKNTRNRGITGKIDLVALYNRVRALRIANQPRVIRKNIARNPGDDEEIIKPQSNILKSITRLLMTVRGINVNYNIDESTTLAGFMPNPGLFGMNNQSTAPGFGFITGSQDGNIRFRAAENGWLTKSTVQNVPFVQTRTQNFTYRSALEPVRDFKIQIEGKWSRTDNYQEFFRPASVGGEFQSQSPVRSGNYSMSFLSFLTTFDSNSPDDNSVIFNRFRSYRQIILERLNSQKSGSGEYNLNSQDVLIPAFFAAYSGVSPNKVSFSPFVNLPLPNWRVDYNGLTNVPWFKQRFSTISLTHSYTSTYSVGNFVSSLEYTDPFQLTLDNLMYPLSSKVNSDGTLIPVFVMSVIKFEERFAPFVGFNAITKSKISLKFEYNQDRTVGLNLANSQVNELSNKDLTVGMGFTKANMLVPFNVRGRRVRLPNDLKFSANLTIRDTRTIQRKLDAETVVTQGFINFQFRPQASYNVNKRLSVNVYFDKMFNNPLVSNSYYRSTVAAGFQVRFSLSE</sequence>
<feature type="domain" description="Gliding motility protein SprA N-terminal" evidence="2">
    <location>
        <begin position="101"/>
        <end position="384"/>
    </location>
</feature>
<accession>A0ABU5QAC2</accession>
<feature type="compositionally biased region" description="Low complexity" evidence="1">
    <location>
        <begin position="1185"/>
        <end position="1197"/>
    </location>
</feature>
<dbReference type="NCBIfam" id="TIGR04189">
    <property type="entry name" value="surface_SprA"/>
    <property type="match status" value="1"/>
</dbReference>
<evidence type="ECO:0000256" key="1">
    <source>
        <dbReference type="SAM" id="MobiDB-lite"/>
    </source>
</evidence>
<reference evidence="3 4" key="1">
    <citation type="submission" date="2023-12" db="EMBL/GenBank/DDBJ databases">
        <title>Novel species of the genus Arcicella isolated from rivers.</title>
        <authorList>
            <person name="Lu H."/>
        </authorList>
    </citation>
    <scope>NUCLEOTIDE SEQUENCE [LARGE SCALE GENOMIC DNA]</scope>
    <source>
        <strain evidence="3 4">KCTC 23307</strain>
    </source>
</reference>
<dbReference type="EMBL" id="JAYFUM010000009">
    <property type="protein sequence ID" value="MEA5139344.1"/>
    <property type="molecule type" value="Genomic_DNA"/>
</dbReference>
<dbReference type="Pfam" id="PF14349">
    <property type="entry name" value="SprA_N"/>
    <property type="match status" value="2"/>
</dbReference>
<proteinExistence type="predicted"/>
<dbReference type="InterPro" id="IPR025684">
    <property type="entry name" value="SprA_N_dom"/>
</dbReference>
<dbReference type="InterPro" id="IPR026377">
    <property type="entry name" value="Cell_surface_SprA"/>
</dbReference>
<keyword evidence="4" id="KW-1185">Reference proteome</keyword>
<evidence type="ECO:0000259" key="2">
    <source>
        <dbReference type="Pfam" id="PF14349"/>
    </source>
</evidence>
<feature type="domain" description="Gliding motility protein SprA N-terminal" evidence="2">
    <location>
        <begin position="1131"/>
        <end position="1645"/>
    </location>
</feature>
<evidence type="ECO:0000313" key="3">
    <source>
        <dbReference type="EMBL" id="MEA5139344.1"/>
    </source>
</evidence>
<feature type="region of interest" description="Disordered" evidence="1">
    <location>
        <begin position="1185"/>
        <end position="1218"/>
    </location>
</feature>
<comment type="caution">
    <text evidence="3">The sequence shown here is derived from an EMBL/GenBank/DDBJ whole genome shotgun (WGS) entry which is preliminary data.</text>
</comment>